<dbReference type="AlphaFoldDB" id="X1JNG8"/>
<protein>
    <recommendedName>
        <fullName evidence="2">4Fe-4S ferredoxin-type domain-containing protein</fullName>
    </recommendedName>
</protein>
<dbReference type="SUPFAM" id="SSF51395">
    <property type="entry name" value="FMN-linked oxidoreductases"/>
    <property type="match status" value="1"/>
</dbReference>
<feature type="domain" description="4Fe-4S ferredoxin-type" evidence="2">
    <location>
        <begin position="188"/>
        <end position="210"/>
    </location>
</feature>
<dbReference type="InterPro" id="IPR013785">
    <property type="entry name" value="Aldolase_TIM"/>
</dbReference>
<dbReference type="SUPFAM" id="SSF54862">
    <property type="entry name" value="4Fe-4S ferredoxins"/>
    <property type="match status" value="1"/>
</dbReference>
<keyword evidence="1" id="KW-0560">Oxidoreductase</keyword>
<dbReference type="EMBL" id="BARU01035655">
    <property type="protein sequence ID" value="GAH82965.1"/>
    <property type="molecule type" value="Genomic_DNA"/>
</dbReference>
<dbReference type="InterPro" id="IPR017900">
    <property type="entry name" value="4Fe4S_Fe_S_CS"/>
</dbReference>
<organism evidence="3">
    <name type="scientific">marine sediment metagenome</name>
    <dbReference type="NCBI Taxonomy" id="412755"/>
    <lineage>
        <taxon>unclassified sequences</taxon>
        <taxon>metagenomes</taxon>
        <taxon>ecological metagenomes</taxon>
    </lineage>
</organism>
<dbReference type="GO" id="GO:0006212">
    <property type="term" value="P:uracil catabolic process"/>
    <property type="evidence" value="ECO:0007669"/>
    <property type="project" value="TreeGrafter"/>
</dbReference>
<dbReference type="GO" id="GO:0006210">
    <property type="term" value="P:thymine catabolic process"/>
    <property type="evidence" value="ECO:0007669"/>
    <property type="project" value="TreeGrafter"/>
</dbReference>
<comment type="caution">
    <text evidence="3">The sequence shown here is derived from an EMBL/GenBank/DDBJ whole genome shotgun (WGS) entry which is preliminary data.</text>
</comment>
<proteinExistence type="predicted"/>
<dbReference type="GO" id="GO:0017113">
    <property type="term" value="F:dihydropyrimidine dehydrogenase (NADP+) activity"/>
    <property type="evidence" value="ECO:0007669"/>
    <property type="project" value="TreeGrafter"/>
</dbReference>
<name>X1JNG8_9ZZZZ</name>
<reference evidence="3" key="1">
    <citation type="journal article" date="2014" name="Front. Microbiol.">
        <title>High frequency of phylogenetically diverse reductive dehalogenase-homologous genes in deep subseafloor sedimentary metagenomes.</title>
        <authorList>
            <person name="Kawai M."/>
            <person name="Futagami T."/>
            <person name="Toyoda A."/>
            <person name="Takaki Y."/>
            <person name="Nishi S."/>
            <person name="Hori S."/>
            <person name="Arai W."/>
            <person name="Tsubouchi T."/>
            <person name="Morono Y."/>
            <person name="Uchiyama I."/>
            <person name="Ito T."/>
            <person name="Fujiyama A."/>
            <person name="Inagaki F."/>
            <person name="Takami H."/>
        </authorList>
    </citation>
    <scope>NUCLEOTIDE SEQUENCE</scope>
    <source>
        <strain evidence="3">Expedition CK06-06</strain>
    </source>
</reference>
<dbReference type="Gene3D" id="3.20.20.70">
    <property type="entry name" value="Aldolase class I"/>
    <property type="match status" value="1"/>
</dbReference>
<feature type="non-terminal residue" evidence="3">
    <location>
        <position position="1"/>
    </location>
</feature>
<evidence type="ECO:0000313" key="3">
    <source>
        <dbReference type="EMBL" id="GAH82965.1"/>
    </source>
</evidence>
<feature type="domain" description="4Fe-4S ferredoxin-type" evidence="2">
    <location>
        <begin position="217"/>
        <end position="246"/>
    </location>
</feature>
<dbReference type="GO" id="GO:0050661">
    <property type="term" value="F:NADP binding"/>
    <property type="evidence" value="ECO:0007669"/>
    <property type="project" value="TreeGrafter"/>
</dbReference>
<dbReference type="GO" id="GO:0002058">
    <property type="term" value="F:uracil binding"/>
    <property type="evidence" value="ECO:0007669"/>
    <property type="project" value="TreeGrafter"/>
</dbReference>
<accession>X1JNG8</accession>
<dbReference type="InterPro" id="IPR017896">
    <property type="entry name" value="4Fe4S_Fe-S-bd"/>
</dbReference>
<sequence length="246" mass="26547">LEVLSVITKACVDAVNIPVGVKPSAEAGFPKCVALAKLLAEAGAAWVANITAPLSVAPPKIYERGRPLWEKVNFPISPFVAVSGPADRYHCYKDTVTIALFVPEIDICAIGGIVNPEHCVEVLMMGAKTVGLSSGFLWKGRKLITDSIEFLNRFMDEQGYEKVEDLIGIGLKYVRPVDDSIDWEEDKIAAKVDKGKCIQCGVCWDAYCPVPVKGDDGFPVIDETNCQGCGMCVAICPVDAISIVRL</sequence>
<dbReference type="PROSITE" id="PS00198">
    <property type="entry name" value="4FE4S_FER_1"/>
    <property type="match status" value="1"/>
</dbReference>
<dbReference type="Pfam" id="PF00037">
    <property type="entry name" value="Fer4"/>
    <property type="match status" value="1"/>
</dbReference>
<dbReference type="Gene3D" id="3.30.70.20">
    <property type="match status" value="1"/>
</dbReference>
<evidence type="ECO:0000259" key="2">
    <source>
        <dbReference type="PROSITE" id="PS51379"/>
    </source>
</evidence>
<dbReference type="PANTHER" id="PTHR43073:SF2">
    <property type="entry name" value="DIHYDROPYRIMIDINE DEHYDROGENASE [NADP(+)]"/>
    <property type="match status" value="1"/>
</dbReference>
<dbReference type="PROSITE" id="PS51379">
    <property type="entry name" value="4FE4S_FER_2"/>
    <property type="match status" value="2"/>
</dbReference>
<evidence type="ECO:0000256" key="1">
    <source>
        <dbReference type="ARBA" id="ARBA00023002"/>
    </source>
</evidence>
<dbReference type="PANTHER" id="PTHR43073">
    <property type="entry name" value="DIHYDROPYRIMIDINE DEHYDROGENASE [NADP(+)]"/>
    <property type="match status" value="1"/>
</dbReference>
<gene>
    <name evidence="3" type="ORF">S03H2_55772</name>
</gene>